<reference evidence="1 2" key="2">
    <citation type="submission" date="2018-11" db="EMBL/GenBank/DDBJ databases">
        <authorList>
            <consortium name="Pathogen Informatics"/>
        </authorList>
    </citation>
    <scope>NUCLEOTIDE SEQUENCE [LARGE SCALE GENOMIC DNA]</scope>
    <source>
        <strain evidence="1 2">Egypt</strain>
    </source>
</reference>
<evidence type="ECO:0000313" key="2">
    <source>
        <dbReference type="Proteomes" id="UP000272942"/>
    </source>
</evidence>
<keyword evidence="2" id="KW-1185">Reference proteome</keyword>
<sequence>MRSIDRVLEMSASGTQKEALLEWLHEKAEANLMENTKYRTGRLPSLPDLVITKHPTDVTDLKLLPPLGKKDHVRTRITFCMWHPKATTKMVRNFGAMNVDLLHSRAAQLAYDDGVTSIEGLWGVIKKSLHMLQGKFAPLKPRRQLTKPIWWRAAIDKAIKRGNRSWRLYKICGSHLGWTRYTALRNAAVGVM</sequence>
<organism evidence="3">
    <name type="scientific">Echinostoma caproni</name>
    <dbReference type="NCBI Taxonomy" id="27848"/>
    <lineage>
        <taxon>Eukaryota</taxon>
        <taxon>Metazoa</taxon>
        <taxon>Spiralia</taxon>
        <taxon>Lophotrochozoa</taxon>
        <taxon>Platyhelminthes</taxon>
        <taxon>Trematoda</taxon>
        <taxon>Digenea</taxon>
        <taxon>Plagiorchiida</taxon>
        <taxon>Echinostomata</taxon>
        <taxon>Echinostomatoidea</taxon>
        <taxon>Echinostomatidae</taxon>
        <taxon>Echinostoma</taxon>
    </lineage>
</organism>
<dbReference type="OrthoDB" id="10616560at2759"/>
<gene>
    <name evidence="1" type="ORF">ECPE_LOCUS945</name>
</gene>
<protein>
    <submittedName>
        <fullName evidence="3">DDE_Tnp_ISL3 domain-containing protein</fullName>
    </submittedName>
</protein>
<evidence type="ECO:0000313" key="3">
    <source>
        <dbReference type="WBParaSite" id="ECPE_0000094501-mRNA-1"/>
    </source>
</evidence>
<dbReference type="EMBL" id="UZAN01004314">
    <property type="protein sequence ID" value="VDP31228.1"/>
    <property type="molecule type" value="Genomic_DNA"/>
</dbReference>
<reference evidence="3" key="1">
    <citation type="submission" date="2016-06" db="UniProtKB">
        <authorList>
            <consortium name="WormBaseParasite"/>
        </authorList>
    </citation>
    <scope>IDENTIFICATION</scope>
</reference>
<name>A0A183A1W0_9TREM</name>
<dbReference type="WBParaSite" id="ECPE_0000094501-mRNA-1">
    <property type="protein sequence ID" value="ECPE_0000094501-mRNA-1"/>
    <property type="gene ID" value="ECPE_0000094501"/>
</dbReference>
<accession>A0A183A1W0</accession>
<dbReference type="Proteomes" id="UP000272942">
    <property type="component" value="Unassembled WGS sequence"/>
</dbReference>
<evidence type="ECO:0000313" key="1">
    <source>
        <dbReference type="EMBL" id="VDP31228.1"/>
    </source>
</evidence>
<proteinExistence type="predicted"/>
<dbReference type="AlphaFoldDB" id="A0A183A1W0"/>